<reference evidence="1 2" key="1">
    <citation type="submission" date="2023-12" db="EMBL/GenBank/DDBJ databases">
        <title>A high-quality genome assembly for Dillenia turbinata (Dilleniales).</title>
        <authorList>
            <person name="Chanderbali A."/>
        </authorList>
    </citation>
    <scope>NUCLEOTIDE SEQUENCE [LARGE SCALE GENOMIC DNA]</scope>
    <source>
        <strain evidence="1">LSX21</strain>
        <tissue evidence="1">Leaf</tissue>
    </source>
</reference>
<evidence type="ECO:0000313" key="2">
    <source>
        <dbReference type="Proteomes" id="UP001370490"/>
    </source>
</evidence>
<gene>
    <name evidence="1" type="ORF">RJ641_007549</name>
</gene>
<dbReference type="Proteomes" id="UP001370490">
    <property type="component" value="Unassembled WGS sequence"/>
</dbReference>
<keyword evidence="2" id="KW-1185">Reference proteome</keyword>
<proteinExistence type="predicted"/>
<protein>
    <submittedName>
        <fullName evidence="1">Uncharacterized protein</fullName>
    </submittedName>
</protein>
<sequence>SGRFLLVLHFRLRKADQNYKYFENKSSLELGKPLMAAVVLCLSNTSQSRNKFLSDFSKTSHALKLIKGNALLFFNLRPMHLQTKLAPMLDAQSWKESYSVQQNSYT</sequence>
<evidence type="ECO:0000313" key="1">
    <source>
        <dbReference type="EMBL" id="KAK6925830.1"/>
    </source>
</evidence>
<name>A0AAN8Z817_9MAGN</name>
<comment type="caution">
    <text evidence="1">The sequence shown here is derived from an EMBL/GenBank/DDBJ whole genome shotgun (WGS) entry which is preliminary data.</text>
</comment>
<feature type="non-terminal residue" evidence="1">
    <location>
        <position position="1"/>
    </location>
</feature>
<organism evidence="1 2">
    <name type="scientific">Dillenia turbinata</name>
    <dbReference type="NCBI Taxonomy" id="194707"/>
    <lineage>
        <taxon>Eukaryota</taxon>
        <taxon>Viridiplantae</taxon>
        <taxon>Streptophyta</taxon>
        <taxon>Embryophyta</taxon>
        <taxon>Tracheophyta</taxon>
        <taxon>Spermatophyta</taxon>
        <taxon>Magnoliopsida</taxon>
        <taxon>eudicotyledons</taxon>
        <taxon>Gunneridae</taxon>
        <taxon>Pentapetalae</taxon>
        <taxon>Dilleniales</taxon>
        <taxon>Dilleniaceae</taxon>
        <taxon>Dillenia</taxon>
    </lineage>
</organism>
<dbReference type="AlphaFoldDB" id="A0AAN8Z817"/>
<dbReference type="EMBL" id="JBAMMX010000015">
    <property type="protein sequence ID" value="KAK6925830.1"/>
    <property type="molecule type" value="Genomic_DNA"/>
</dbReference>
<accession>A0AAN8Z817</accession>